<evidence type="ECO:0000313" key="5">
    <source>
        <dbReference type="Proteomes" id="UP000683925"/>
    </source>
</evidence>
<evidence type="ECO:0000256" key="1">
    <source>
        <dbReference type="SAM" id="MobiDB-lite"/>
    </source>
</evidence>
<feature type="region of interest" description="Disordered" evidence="1">
    <location>
        <begin position="1"/>
        <end position="26"/>
    </location>
</feature>
<dbReference type="OMA" id="XDIQICK"/>
<dbReference type="EMBL" id="CAJJDP010000209">
    <property type="protein sequence ID" value="CAD8215105.1"/>
    <property type="molecule type" value="Genomic_DNA"/>
</dbReference>
<feature type="compositionally biased region" description="Basic and acidic residues" evidence="1">
    <location>
        <begin position="9"/>
        <end position="26"/>
    </location>
</feature>
<dbReference type="EMBL" id="CAJJDP010000209">
    <property type="protein sequence ID" value="CAD8215107.1"/>
    <property type="molecule type" value="Genomic_DNA"/>
</dbReference>
<name>A0A8S1YL38_PAROT</name>
<sequence>MQAVQEVEALTHSEQGDVQGRHDEPERYWPASHDVQKHHKLSIKSQQLNNDPHKFNIQNYQYKLRSKWGMNYNSMQLYNTQENNLSRKVHFHHYKLRNQMNNYCIALQVQHNMLSYKYHTYKELYKLCNLMSKVYNRRQYQLLLDCNFELLEQNKVSLHKQFIKIRLRLNRKLYINIINNIQLNR</sequence>
<evidence type="ECO:0000313" key="2">
    <source>
        <dbReference type="EMBL" id="CAD8215105.1"/>
    </source>
</evidence>
<evidence type="ECO:0000313" key="3">
    <source>
        <dbReference type="EMBL" id="CAD8215107.1"/>
    </source>
</evidence>
<evidence type="ECO:0000313" key="4">
    <source>
        <dbReference type="EMBL" id="CAD8215516.1"/>
    </source>
</evidence>
<organism evidence="2 5">
    <name type="scientific">Paramecium octaurelia</name>
    <dbReference type="NCBI Taxonomy" id="43137"/>
    <lineage>
        <taxon>Eukaryota</taxon>
        <taxon>Sar</taxon>
        <taxon>Alveolata</taxon>
        <taxon>Ciliophora</taxon>
        <taxon>Intramacronucleata</taxon>
        <taxon>Oligohymenophorea</taxon>
        <taxon>Peniculida</taxon>
        <taxon>Parameciidae</taxon>
        <taxon>Paramecium</taxon>
    </lineage>
</organism>
<dbReference type="OrthoDB" id="322218at2759"/>
<keyword evidence="5" id="KW-1185">Reference proteome</keyword>
<gene>
    <name evidence="2" type="ORF">POCTA_138.1.T2050007</name>
    <name evidence="3" type="ORF">POCTA_138.1.T2050009</name>
    <name evidence="4" type="ORF">POCTA_138.1.T2800002</name>
</gene>
<dbReference type="EMBL" id="CAJJDP010000284">
    <property type="protein sequence ID" value="CAD8215516.1"/>
    <property type="molecule type" value="Genomic_DNA"/>
</dbReference>
<reference evidence="2" key="1">
    <citation type="submission" date="2021-01" db="EMBL/GenBank/DDBJ databases">
        <authorList>
            <consortium name="Genoscope - CEA"/>
            <person name="William W."/>
        </authorList>
    </citation>
    <scope>NUCLEOTIDE SEQUENCE</scope>
</reference>
<dbReference type="Proteomes" id="UP000683925">
    <property type="component" value="Unassembled WGS sequence"/>
</dbReference>
<proteinExistence type="predicted"/>
<comment type="caution">
    <text evidence="2">The sequence shown here is derived from an EMBL/GenBank/DDBJ whole genome shotgun (WGS) entry which is preliminary data.</text>
</comment>
<protein>
    <submittedName>
        <fullName evidence="2">Uncharacterized protein</fullName>
    </submittedName>
</protein>
<accession>A0A8S1YL38</accession>
<dbReference type="AlphaFoldDB" id="A0A8S1YL38"/>